<dbReference type="Gene3D" id="3.30.230.10">
    <property type="match status" value="1"/>
</dbReference>
<comment type="catalytic activity">
    <reaction evidence="7">
        <text>Endonucleolytic cleavage of RNA, removing 5'-extranucleotides from tRNA precursor.</text>
        <dbReference type="EC" id="3.1.26.5"/>
    </reaction>
</comment>
<dbReference type="EC" id="3.1.26.5" evidence="7 8"/>
<dbReference type="GO" id="GO:0042781">
    <property type="term" value="F:3'-tRNA processing endoribonuclease activity"/>
    <property type="evidence" value="ECO:0007669"/>
    <property type="project" value="TreeGrafter"/>
</dbReference>
<dbReference type="InterPro" id="IPR020568">
    <property type="entry name" value="Ribosomal_Su5_D2-typ_SF"/>
</dbReference>
<comment type="subunit">
    <text evidence="7">Consists of a catalytic RNA component (M1 or rnpB) and a protein subunit.</text>
</comment>
<dbReference type="InterPro" id="IPR020539">
    <property type="entry name" value="RNase_P_CS"/>
</dbReference>
<evidence type="ECO:0000256" key="4">
    <source>
        <dbReference type="ARBA" id="ARBA00022759"/>
    </source>
</evidence>
<comment type="similarity">
    <text evidence="7">Belongs to the RnpA family.</text>
</comment>
<proteinExistence type="inferred from homology"/>
<keyword evidence="5 7" id="KW-0378">Hydrolase</keyword>
<comment type="caution">
    <text evidence="10">The sequence shown here is derived from an EMBL/GenBank/DDBJ whole genome shotgun (WGS) entry which is preliminary data.</text>
</comment>
<evidence type="ECO:0000256" key="1">
    <source>
        <dbReference type="ARBA" id="ARBA00002663"/>
    </source>
</evidence>
<dbReference type="InterPro" id="IPR000100">
    <property type="entry name" value="RNase_P"/>
</dbReference>
<protein>
    <recommendedName>
        <fullName evidence="7 8">Ribonuclease P protein component</fullName>
        <shortName evidence="7">RNase P protein</shortName>
        <shortName evidence="7">RNaseP protein</shortName>
        <ecNumber evidence="7 8">3.1.26.5</ecNumber>
    </recommendedName>
    <alternativeName>
        <fullName evidence="7">Protein C5</fullName>
    </alternativeName>
</protein>
<evidence type="ECO:0000256" key="5">
    <source>
        <dbReference type="ARBA" id="ARBA00022801"/>
    </source>
</evidence>
<feature type="region of interest" description="Disordered" evidence="9">
    <location>
        <begin position="145"/>
        <end position="188"/>
    </location>
</feature>
<sequence length="188" mass="20208">MEGDRAMRGPDDAPLVGRLTKRREFVAAASGRRFHSERMTVQGLRRDDEGTLRVGFTVTKKVGHAVERNRIKRRLRHAAREALARGGADLGCGARHDAAADRVPDAPLPPHPLPPADIVVIARRPALQAPYSSLIDDLARALHVVTKPGGARPDRGGAPRGPRRGRGDASGQTSRRDAPPSGLSEKTP</sequence>
<evidence type="ECO:0000256" key="6">
    <source>
        <dbReference type="ARBA" id="ARBA00022884"/>
    </source>
</evidence>
<evidence type="ECO:0000256" key="7">
    <source>
        <dbReference type="HAMAP-Rule" id="MF_00227"/>
    </source>
</evidence>
<keyword evidence="4 7" id="KW-0255">Endonuclease</keyword>
<evidence type="ECO:0000256" key="3">
    <source>
        <dbReference type="ARBA" id="ARBA00022722"/>
    </source>
</evidence>
<keyword evidence="6 7" id="KW-0694">RNA-binding</keyword>
<dbReference type="GO" id="GO:0000049">
    <property type="term" value="F:tRNA binding"/>
    <property type="evidence" value="ECO:0007669"/>
    <property type="project" value="UniProtKB-UniRule"/>
</dbReference>
<dbReference type="Proteomes" id="UP000600449">
    <property type="component" value="Unassembled WGS sequence"/>
</dbReference>
<evidence type="ECO:0000313" key="11">
    <source>
        <dbReference type="Proteomes" id="UP000600449"/>
    </source>
</evidence>
<evidence type="ECO:0000256" key="8">
    <source>
        <dbReference type="NCBIfam" id="TIGR00188"/>
    </source>
</evidence>
<dbReference type="InterPro" id="IPR014721">
    <property type="entry name" value="Ribsml_uS5_D2-typ_fold_subgr"/>
</dbReference>
<dbReference type="EMBL" id="BMMF01000002">
    <property type="protein sequence ID" value="GGK24131.1"/>
    <property type="molecule type" value="Genomic_DNA"/>
</dbReference>
<dbReference type="NCBIfam" id="TIGR00188">
    <property type="entry name" value="rnpA"/>
    <property type="match status" value="1"/>
</dbReference>
<keyword evidence="11" id="KW-1185">Reference proteome</keyword>
<dbReference type="Pfam" id="PF00825">
    <property type="entry name" value="Ribonuclease_P"/>
    <property type="match status" value="1"/>
</dbReference>
<dbReference type="GO" id="GO:0004526">
    <property type="term" value="F:ribonuclease P activity"/>
    <property type="evidence" value="ECO:0007669"/>
    <property type="project" value="UniProtKB-UniRule"/>
</dbReference>
<organism evidence="10 11">
    <name type="scientific">Salinarimonas ramus</name>
    <dbReference type="NCBI Taxonomy" id="690164"/>
    <lineage>
        <taxon>Bacteria</taxon>
        <taxon>Pseudomonadati</taxon>
        <taxon>Pseudomonadota</taxon>
        <taxon>Alphaproteobacteria</taxon>
        <taxon>Hyphomicrobiales</taxon>
        <taxon>Salinarimonadaceae</taxon>
        <taxon>Salinarimonas</taxon>
    </lineage>
</organism>
<reference evidence="10 11" key="1">
    <citation type="journal article" date="2014" name="Int. J. Syst. Evol. Microbiol.">
        <title>Complete genome sequence of Corynebacterium casei LMG S-19264T (=DSM 44701T), isolated from a smear-ripened cheese.</title>
        <authorList>
            <consortium name="US DOE Joint Genome Institute (JGI-PGF)"/>
            <person name="Walter F."/>
            <person name="Albersmeier A."/>
            <person name="Kalinowski J."/>
            <person name="Ruckert C."/>
        </authorList>
    </citation>
    <scope>NUCLEOTIDE SEQUENCE [LARGE SCALE GENOMIC DNA]</scope>
    <source>
        <strain evidence="10 11">CGMCC 1.9161</strain>
    </source>
</reference>
<keyword evidence="3 7" id="KW-0540">Nuclease</keyword>
<dbReference type="AlphaFoldDB" id="A0A917Q584"/>
<dbReference type="HAMAP" id="MF_00227">
    <property type="entry name" value="RNase_P"/>
    <property type="match status" value="1"/>
</dbReference>
<evidence type="ECO:0000256" key="2">
    <source>
        <dbReference type="ARBA" id="ARBA00022694"/>
    </source>
</evidence>
<dbReference type="GO" id="GO:0030677">
    <property type="term" value="C:ribonuclease P complex"/>
    <property type="evidence" value="ECO:0007669"/>
    <property type="project" value="TreeGrafter"/>
</dbReference>
<evidence type="ECO:0000256" key="9">
    <source>
        <dbReference type="SAM" id="MobiDB-lite"/>
    </source>
</evidence>
<accession>A0A917Q584</accession>
<dbReference type="PANTHER" id="PTHR33992:SF1">
    <property type="entry name" value="RIBONUCLEASE P PROTEIN COMPONENT"/>
    <property type="match status" value="1"/>
</dbReference>
<dbReference type="SUPFAM" id="SSF54211">
    <property type="entry name" value="Ribosomal protein S5 domain 2-like"/>
    <property type="match status" value="1"/>
</dbReference>
<name>A0A917Q584_9HYPH</name>
<evidence type="ECO:0000313" key="10">
    <source>
        <dbReference type="EMBL" id="GGK24131.1"/>
    </source>
</evidence>
<dbReference type="PROSITE" id="PS00648">
    <property type="entry name" value="RIBONUCLEASE_P"/>
    <property type="match status" value="1"/>
</dbReference>
<keyword evidence="2 7" id="KW-0819">tRNA processing</keyword>
<comment type="function">
    <text evidence="1 7">RNaseP catalyzes the removal of the 5'-leader sequence from pre-tRNA to produce the mature 5'-terminus. It can also cleave other RNA substrates such as 4.5S RNA. The protein component plays an auxiliary but essential role in vivo by binding to the 5'-leader sequence and broadening the substrate specificity of the ribozyme.</text>
</comment>
<dbReference type="PANTHER" id="PTHR33992">
    <property type="entry name" value="RIBONUCLEASE P PROTEIN COMPONENT"/>
    <property type="match status" value="1"/>
</dbReference>
<dbReference type="GO" id="GO:0001682">
    <property type="term" value="P:tRNA 5'-leader removal"/>
    <property type="evidence" value="ECO:0007669"/>
    <property type="project" value="UniProtKB-UniRule"/>
</dbReference>
<gene>
    <name evidence="7" type="primary">rnpA</name>
    <name evidence="10" type="ORF">GCM10011322_08510</name>
</gene>